<accession>R9GS74</accession>
<reference evidence="2 3" key="1">
    <citation type="journal article" date="2013" name="Genome Announc.">
        <title>Draft Genome Sequence of Arcticibacter svalbardensis Strain MN12-7T, a Member of the Family Sphingobacteriaceae Isolated from an Arctic Soil Sample.</title>
        <authorList>
            <person name="Shivaji S."/>
            <person name="Ara S."/>
            <person name="Prasad S."/>
            <person name="Manasa B.P."/>
            <person name="Begum Z."/>
            <person name="Singh A."/>
            <person name="Kumar Pinnaka A."/>
        </authorList>
    </citation>
    <scope>NUCLEOTIDE SEQUENCE [LARGE SCALE GENOMIC DNA]</scope>
    <source>
        <strain evidence="2 3">MN12-7</strain>
    </source>
</reference>
<gene>
    <name evidence="2" type="ORF">ADIARSV_2280</name>
</gene>
<dbReference type="OrthoDB" id="112777at2"/>
<evidence type="ECO:0000313" key="2">
    <source>
        <dbReference type="EMBL" id="EOR94682.1"/>
    </source>
</evidence>
<protein>
    <submittedName>
        <fullName evidence="2">Nucleoside-diphosphate-sugar epimerase</fullName>
    </submittedName>
</protein>
<dbReference type="InterPro" id="IPR001509">
    <property type="entry name" value="Epimerase_deHydtase"/>
</dbReference>
<dbReference type="SUPFAM" id="SSF51735">
    <property type="entry name" value="NAD(P)-binding Rossmann-fold domains"/>
    <property type="match status" value="1"/>
</dbReference>
<dbReference type="AlphaFoldDB" id="R9GS74"/>
<dbReference type="Gene3D" id="3.40.50.720">
    <property type="entry name" value="NAD(P)-binding Rossmann-like Domain"/>
    <property type="match status" value="1"/>
</dbReference>
<dbReference type="InterPro" id="IPR050177">
    <property type="entry name" value="Lipid_A_modif_metabolic_enz"/>
</dbReference>
<feature type="domain" description="NAD-dependent epimerase/dehydratase" evidence="1">
    <location>
        <begin position="6"/>
        <end position="214"/>
    </location>
</feature>
<dbReference type="eggNOG" id="COG0451">
    <property type="taxonomic scope" value="Bacteria"/>
</dbReference>
<dbReference type="InterPro" id="IPR036291">
    <property type="entry name" value="NAD(P)-bd_dom_sf"/>
</dbReference>
<dbReference type="PANTHER" id="PTHR43245:SF13">
    <property type="entry name" value="UDP-D-APIOSE_UDP-D-XYLOSE SYNTHASE 2"/>
    <property type="match status" value="1"/>
</dbReference>
<comment type="caution">
    <text evidence="2">The sequence shown here is derived from an EMBL/GenBank/DDBJ whole genome shotgun (WGS) entry which is preliminary data.</text>
</comment>
<dbReference type="PATRIC" id="fig|1150600.3.peg.2255"/>
<proteinExistence type="predicted"/>
<dbReference type="PANTHER" id="PTHR43245">
    <property type="entry name" value="BIFUNCTIONAL POLYMYXIN RESISTANCE PROTEIN ARNA"/>
    <property type="match status" value="1"/>
</dbReference>
<name>R9GS74_9SPHI</name>
<sequence length="312" mass="34755">MVLHTILGANGTIATALVPVLQAHQENIRLVSRTPKPIAGAEVMAADVLNYDQVLQALQGSTVVYLLIGITYNAKLWQQEWPIIMDNTIRACKATGAKLIFFDNVYMYGKVDGVMTEETPYKPISKKGKVRAEIASMLLKEMKAGTIKAAIARAVDFYGPGVTDKSAASILVFSNMQKGKKAQWLINADLPRAYNFVPDCAQAIYILATRDEAIGEVWHLPSVNPPLTGRQFIALVAKHMNASDKVQVLPKFLLKILGLFMPFMKELREMNYQDEFPFLFDSSKFEKAFNIKPTSYEEGVKATAEWFKANKV</sequence>
<keyword evidence="3" id="KW-1185">Reference proteome</keyword>
<dbReference type="Pfam" id="PF01370">
    <property type="entry name" value="Epimerase"/>
    <property type="match status" value="1"/>
</dbReference>
<dbReference type="Proteomes" id="UP000014174">
    <property type="component" value="Unassembled WGS sequence"/>
</dbReference>
<organism evidence="2 3">
    <name type="scientific">Arcticibacter svalbardensis MN12-7</name>
    <dbReference type="NCBI Taxonomy" id="1150600"/>
    <lineage>
        <taxon>Bacteria</taxon>
        <taxon>Pseudomonadati</taxon>
        <taxon>Bacteroidota</taxon>
        <taxon>Sphingobacteriia</taxon>
        <taxon>Sphingobacteriales</taxon>
        <taxon>Sphingobacteriaceae</taxon>
        <taxon>Arcticibacter</taxon>
    </lineage>
</organism>
<dbReference type="RefSeq" id="WP_016195514.1">
    <property type="nucleotide sequence ID" value="NZ_AQPN01000079.1"/>
</dbReference>
<dbReference type="STRING" id="1150600.ADIARSV_2280"/>
<dbReference type="EMBL" id="AQPN01000079">
    <property type="protein sequence ID" value="EOR94682.1"/>
    <property type="molecule type" value="Genomic_DNA"/>
</dbReference>
<evidence type="ECO:0000313" key="3">
    <source>
        <dbReference type="Proteomes" id="UP000014174"/>
    </source>
</evidence>
<evidence type="ECO:0000259" key="1">
    <source>
        <dbReference type="Pfam" id="PF01370"/>
    </source>
</evidence>